<dbReference type="Gene3D" id="1.10.10.10">
    <property type="entry name" value="Winged helix-like DNA-binding domain superfamily/Winged helix DNA-binding domain"/>
    <property type="match status" value="1"/>
</dbReference>
<evidence type="ECO:0000256" key="1">
    <source>
        <dbReference type="ARBA" id="ARBA00023015"/>
    </source>
</evidence>
<evidence type="ECO:0000256" key="3">
    <source>
        <dbReference type="ARBA" id="ARBA00023163"/>
    </source>
</evidence>
<keyword evidence="1" id="KW-0805">Transcription regulation</keyword>
<evidence type="ECO:0000256" key="2">
    <source>
        <dbReference type="ARBA" id="ARBA00023125"/>
    </source>
</evidence>
<reference evidence="5 6" key="1">
    <citation type="journal article" date="2022" name="ISME Commun">
        <title>Vulcanimicrobium alpinus gen. nov. sp. nov., the first cultivated representative of the candidate phylum 'Eremiobacterota', is a metabolically versatile aerobic anoxygenic phototroph.</title>
        <authorList>
            <person name="Yabe S."/>
            <person name="Muto K."/>
            <person name="Abe K."/>
            <person name="Yokota A."/>
            <person name="Staudigel H."/>
            <person name="Tebo B.M."/>
        </authorList>
    </citation>
    <scope>NUCLEOTIDE SEQUENCE [LARGE SCALE GENOMIC DNA]</scope>
    <source>
        <strain evidence="5 6">WC8-2</strain>
    </source>
</reference>
<dbReference type="Pfam" id="PF01638">
    <property type="entry name" value="HxlR"/>
    <property type="match status" value="1"/>
</dbReference>
<protein>
    <recommendedName>
        <fullName evidence="4">HTH hxlR-type domain-containing protein</fullName>
    </recommendedName>
</protein>
<keyword evidence="6" id="KW-1185">Reference proteome</keyword>
<dbReference type="SUPFAM" id="SSF46785">
    <property type="entry name" value="Winged helix' DNA-binding domain"/>
    <property type="match status" value="1"/>
</dbReference>
<dbReference type="CDD" id="cd00090">
    <property type="entry name" value="HTH_ARSR"/>
    <property type="match status" value="1"/>
</dbReference>
<dbReference type="AlphaFoldDB" id="A0AAN1XV60"/>
<sequence length="140" mass="15809">MRATRRRPRNPGSRAPVVIREGDLMTPLELPDAVATLFASPPPDDCPVQRAIDQIADKWKLRILLALSRDGVVRFRELQRRLDGVSQKVLTSALRELERDGLVTRTAYAEIPPRVEYRASERCASLLPILAQLQEWASRG</sequence>
<proteinExistence type="predicted"/>
<dbReference type="PANTHER" id="PTHR33204:SF18">
    <property type="entry name" value="TRANSCRIPTIONAL REGULATORY PROTEIN"/>
    <property type="match status" value="1"/>
</dbReference>
<evidence type="ECO:0000259" key="4">
    <source>
        <dbReference type="PROSITE" id="PS51118"/>
    </source>
</evidence>
<organism evidence="5 6">
    <name type="scientific">Vulcanimicrobium alpinum</name>
    <dbReference type="NCBI Taxonomy" id="3016050"/>
    <lineage>
        <taxon>Bacteria</taxon>
        <taxon>Bacillati</taxon>
        <taxon>Vulcanimicrobiota</taxon>
        <taxon>Vulcanimicrobiia</taxon>
        <taxon>Vulcanimicrobiales</taxon>
        <taxon>Vulcanimicrobiaceae</taxon>
        <taxon>Vulcanimicrobium</taxon>
    </lineage>
</organism>
<evidence type="ECO:0000313" key="5">
    <source>
        <dbReference type="EMBL" id="BDE05560.1"/>
    </source>
</evidence>
<evidence type="ECO:0000313" key="6">
    <source>
        <dbReference type="Proteomes" id="UP001317532"/>
    </source>
</evidence>
<keyword evidence="2" id="KW-0238">DNA-binding</keyword>
<dbReference type="PANTHER" id="PTHR33204">
    <property type="entry name" value="TRANSCRIPTIONAL REGULATOR, MARR FAMILY"/>
    <property type="match status" value="1"/>
</dbReference>
<dbReference type="InterPro" id="IPR011991">
    <property type="entry name" value="ArsR-like_HTH"/>
</dbReference>
<dbReference type="Proteomes" id="UP001317532">
    <property type="component" value="Chromosome"/>
</dbReference>
<dbReference type="GO" id="GO:0003677">
    <property type="term" value="F:DNA binding"/>
    <property type="evidence" value="ECO:0007669"/>
    <property type="project" value="UniProtKB-KW"/>
</dbReference>
<dbReference type="InterPro" id="IPR036390">
    <property type="entry name" value="WH_DNA-bd_sf"/>
</dbReference>
<keyword evidence="3" id="KW-0804">Transcription</keyword>
<dbReference type="InterPro" id="IPR002577">
    <property type="entry name" value="HTH_HxlR"/>
</dbReference>
<dbReference type="KEGG" id="vab:WPS_08360"/>
<dbReference type="PROSITE" id="PS51118">
    <property type="entry name" value="HTH_HXLR"/>
    <property type="match status" value="1"/>
</dbReference>
<gene>
    <name evidence="5" type="ORF">WPS_08360</name>
</gene>
<accession>A0AAN1XV60</accession>
<dbReference type="InterPro" id="IPR036388">
    <property type="entry name" value="WH-like_DNA-bd_sf"/>
</dbReference>
<feature type="domain" description="HTH hxlR-type" evidence="4">
    <location>
        <begin position="46"/>
        <end position="140"/>
    </location>
</feature>
<name>A0AAN1XV60_UNVUL</name>
<dbReference type="EMBL" id="AP025523">
    <property type="protein sequence ID" value="BDE05560.1"/>
    <property type="molecule type" value="Genomic_DNA"/>
</dbReference>